<evidence type="ECO:0000256" key="1">
    <source>
        <dbReference type="ARBA" id="ARBA00005254"/>
    </source>
</evidence>
<name>A0A2A8D445_9MICC</name>
<organism evidence="3 4">
    <name type="scientific">Rothia dentocariosa</name>
    <dbReference type="NCBI Taxonomy" id="2047"/>
    <lineage>
        <taxon>Bacteria</taxon>
        <taxon>Bacillati</taxon>
        <taxon>Actinomycetota</taxon>
        <taxon>Actinomycetes</taxon>
        <taxon>Micrococcales</taxon>
        <taxon>Micrococcaceae</taxon>
        <taxon>Rothia</taxon>
    </lineage>
</organism>
<evidence type="ECO:0000313" key="4">
    <source>
        <dbReference type="Proteomes" id="UP000219947"/>
    </source>
</evidence>
<gene>
    <name evidence="3" type="ORF">CRM92_08870</name>
</gene>
<dbReference type="PANTHER" id="PTHR42993:SF1">
    <property type="entry name" value="MAOC-LIKE DEHYDRATASE DOMAIN-CONTAINING PROTEIN"/>
    <property type="match status" value="1"/>
</dbReference>
<dbReference type="EMBL" id="PDEV01000004">
    <property type="protein sequence ID" value="PEN15709.1"/>
    <property type="molecule type" value="Genomic_DNA"/>
</dbReference>
<reference evidence="3" key="1">
    <citation type="submission" date="2017-10" db="EMBL/GenBank/DDBJ databases">
        <title>Kefir isolates.</title>
        <authorList>
            <person name="Kim Y."/>
            <person name="Blasche S."/>
        </authorList>
    </citation>
    <scope>NUCLEOTIDE SEQUENCE [LARGE SCALE GENOMIC DNA]</scope>
    <source>
        <strain evidence="3">OG2-2</strain>
    </source>
</reference>
<dbReference type="Pfam" id="PF01575">
    <property type="entry name" value="MaoC_dehydratas"/>
    <property type="match status" value="1"/>
</dbReference>
<dbReference type="InterPro" id="IPR029069">
    <property type="entry name" value="HotDog_dom_sf"/>
</dbReference>
<dbReference type="Proteomes" id="UP000219947">
    <property type="component" value="Unassembled WGS sequence"/>
</dbReference>
<protein>
    <submittedName>
        <fullName evidence="3">Enoyl-CoA hydratase</fullName>
    </submittedName>
</protein>
<evidence type="ECO:0000313" key="3">
    <source>
        <dbReference type="EMBL" id="PEN15709.1"/>
    </source>
</evidence>
<evidence type="ECO:0000259" key="2">
    <source>
        <dbReference type="Pfam" id="PF01575"/>
    </source>
</evidence>
<comment type="caution">
    <text evidence="3">The sequence shown here is derived from an EMBL/GenBank/DDBJ whole genome shotgun (WGS) entry which is preliminary data.</text>
</comment>
<sequence>MTAERTAGLSARIGEPLGETPWMRISQQNINRFGELTGDTQWIHTDPYRAAHTPFGGTIVHGAYLLSLAITFAGQLLPAEGTSMLVNAGVSAARFRSSVPVDSQVCGSASIVSAEDFGDATLAEIRVAVHVKGQSKPATTATVRMVLHD</sequence>
<dbReference type="InterPro" id="IPR002539">
    <property type="entry name" value="MaoC-like_dom"/>
</dbReference>
<dbReference type="SUPFAM" id="SSF54637">
    <property type="entry name" value="Thioesterase/thiol ester dehydrase-isomerase"/>
    <property type="match status" value="1"/>
</dbReference>
<feature type="domain" description="MaoC-like" evidence="2">
    <location>
        <begin position="11"/>
        <end position="123"/>
    </location>
</feature>
<dbReference type="Gene3D" id="3.10.129.10">
    <property type="entry name" value="Hotdog Thioesterase"/>
    <property type="match status" value="1"/>
</dbReference>
<comment type="similarity">
    <text evidence="1">Belongs to the enoyl-CoA hydratase/isomerase family.</text>
</comment>
<accession>A0A2A8D445</accession>
<dbReference type="AlphaFoldDB" id="A0A2A8D445"/>
<proteinExistence type="inferred from homology"/>
<dbReference type="PANTHER" id="PTHR42993">
    <property type="entry name" value="MAOC-LIKE DEHYDRATASE DOMAIN-CONTAINING PROTEIN"/>
    <property type="match status" value="1"/>
</dbReference>
<keyword evidence="4" id="KW-1185">Reference proteome</keyword>
<dbReference type="RefSeq" id="WP_098042978.1">
    <property type="nucleotide sequence ID" value="NZ_CAURLQ010000015.1"/>
</dbReference>